<dbReference type="CDD" id="cd00609">
    <property type="entry name" value="AAT_like"/>
    <property type="match status" value="1"/>
</dbReference>
<proteinExistence type="predicted"/>
<comment type="caution">
    <text evidence="7">The sequence shown here is derived from an EMBL/GenBank/DDBJ whole genome shotgun (WGS) entry which is preliminary data.</text>
</comment>
<dbReference type="RefSeq" id="WP_317564559.1">
    <property type="nucleotide sequence ID" value="NZ_JAWLJX010000003.1"/>
</dbReference>
<dbReference type="InterPro" id="IPR004839">
    <property type="entry name" value="Aminotransferase_I/II_large"/>
</dbReference>
<sequence>MSMTATAQGRSAGSTPATQGRSAGSTPATLGRSAGSTPATPSHSAGSTPSIPWALRTDKLVGSVIDSSTSLLAAQKHDIVRFAMGSPAAETVPAAAFTEIAGSVLTADAFDYGATEGDPGLLDALLAYLESVGEPTSEERVVITSGGMQGLDIACKLFVDPGDLVIVESPTYTNGTATVLSYGGDILEAPMDSNGLIVEALPELVERAGRLPKMIYVIPNFQNPSGVTLSVERRRLLIELAHRWGSVILDDDPYGLLRFSGESIPSFGALSPNDPLIFSVRTFSKMIAPGLRVGWVDAAPEARQLIVNAKQAMDTCTNLPAQRMVAEYIRRGLLDEHLRSLASVYLPRKVAMQNSIDKHFGDSMSTTDPEGGFFLWATLRGNDVDFSTQDLFETALAEGVAYIPGPALSVGGKFHDSLRLCFASSTPERIDEGIRRLAVAVEKSKHLLASDPTR</sequence>
<evidence type="ECO:0000313" key="7">
    <source>
        <dbReference type="EMBL" id="MDV6262078.1"/>
    </source>
</evidence>
<accession>A0ABU4BD02</accession>
<dbReference type="GO" id="GO:0008483">
    <property type="term" value="F:transaminase activity"/>
    <property type="evidence" value="ECO:0007669"/>
    <property type="project" value="UniProtKB-KW"/>
</dbReference>
<dbReference type="Gene3D" id="3.40.640.10">
    <property type="entry name" value="Type I PLP-dependent aspartate aminotransferase-like (Major domain)"/>
    <property type="match status" value="1"/>
</dbReference>
<dbReference type="Gene3D" id="3.90.1150.10">
    <property type="entry name" value="Aspartate Aminotransferase, domain 1"/>
    <property type="match status" value="1"/>
</dbReference>
<gene>
    <name evidence="7" type="ORF">R3P96_12080</name>
</gene>
<keyword evidence="8" id="KW-1185">Reference proteome</keyword>
<protein>
    <submittedName>
        <fullName evidence="7">PLP-dependent aminotransferase family protein</fullName>
    </submittedName>
</protein>
<organism evidence="7 8">
    <name type="scientific">Rhodococcoides yunnanense</name>
    <dbReference type="NCBI Taxonomy" id="278209"/>
    <lineage>
        <taxon>Bacteria</taxon>
        <taxon>Bacillati</taxon>
        <taxon>Actinomycetota</taxon>
        <taxon>Actinomycetes</taxon>
        <taxon>Mycobacteriales</taxon>
        <taxon>Nocardiaceae</taxon>
        <taxon>Rhodococcoides</taxon>
    </lineage>
</organism>
<dbReference type="EMBL" id="JAWLJX010000003">
    <property type="protein sequence ID" value="MDV6262078.1"/>
    <property type="molecule type" value="Genomic_DNA"/>
</dbReference>
<dbReference type="PANTHER" id="PTHR42790">
    <property type="entry name" value="AMINOTRANSFERASE"/>
    <property type="match status" value="1"/>
</dbReference>
<dbReference type="Proteomes" id="UP001185755">
    <property type="component" value="Unassembled WGS sequence"/>
</dbReference>
<dbReference type="PANTHER" id="PTHR42790:SF19">
    <property type="entry name" value="KYNURENINE_ALPHA-AMINOADIPATE AMINOTRANSFERASE, MITOCHONDRIAL"/>
    <property type="match status" value="1"/>
</dbReference>
<evidence type="ECO:0000256" key="1">
    <source>
        <dbReference type="ARBA" id="ARBA00001933"/>
    </source>
</evidence>
<evidence type="ECO:0000256" key="5">
    <source>
        <dbReference type="SAM" id="MobiDB-lite"/>
    </source>
</evidence>
<keyword evidence="4" id="KW-0663">Pyridoxal phosphate</keyword>
<feature type="region of interest" description="Disordered" evidence="5">
    <location>
        <begin position="1"/>
        <end position="51"/>
    </location>
</feature>
<evidence type="ECO:0000259" key="6">
    <source>
        <dbReference type="Pfam" id="PF00155"/>
    </source>
</evidence>
<evidence type="ECO:0000256" key="4">
    <source>
        <dbReference type="ARBA" id="ARBA00022898"/>
    </source>
</evidence>
<dbReference type="SUPFAM" id="SSF53383">
    <property type="entry name" value="PLP-dependent transferases"/>
    <property type="match status" value="1"/>
</dbReference>
<dbReference type="InterPro" id="IPR015422">
    <property type="entry name" value="PyrdxlP-dep_Trfase_small"/>
</dbReference>
<keyword evidence="3" id="KW-0808">Transferase</keyword>
<name>A0ABU4BD02_9NOCA</name>
<dbReference type="InterPro" id="IPR050859">
    <property type="entry name" value="Class-I_PLP-dep_aminotransf"/>
</dbReference>
<reference evidence="7 8" key="1">
    <citation type="submission" date="2023-10" db="EMBL/GenBank/DDBJ databases">
        <title>Development of a sustainable strategy for remediation of hydrocarbon-contaminated territories based on the waste exchange concept.</title>
        <authorList>
            <person name="Krivoruchko A."/>
        </authorList>
    </citation>
    <scope>NUCLEOTIDE SEQUENCE [LARGE SCALE GENOMIC DNA]</scope>
    <source>
        <strain evidence="7 8">IEGM 1323</strain>
    </source>
</reference>
<feature type="domain" description="Aminotransferase class I/classII large" evidence="6">
    <location>
        <begin position="78"/>
        <end position="437"/>
    </location>
</feature>
<comment type="cofactor">
    <cofactor evidence="1">
        <name>pyridoxal 5'-phosphate</name>
        <dbReference type="ChEBI" id="CHEBI:597326"/>
    </cofactor>
</comment>
<feature type="compositionally biased region" description="Polar residues" evidence="5">
    <location>
        <begin position="1"/>
        <end position="50"/>
    </location>
</feature>
<evidence type="ECO:0000256" key="3">
    <source>
        <dbReference type="ARBA" id="ARBA00022679"/>
    </source>
</evidence>
<keyword evidence="2 7" id="KW-0032">Aminotransferase</keyword>
<dbReference type="InterPro" id="IPR015421">
    <property type="entry name" value="PyrdxlP-dep_Trfase_major"/>
</dbReference>
<dbReference type="Pfam" id="PF00155">
    <property type="entry name" value="Aminotran_1_2"/>
    <property type="match status" value="1"/>
</dbReference>
<evidence type="ECO:0000313" key="8">
    <source>
        <dbReference type="Proteomes" id="UP001185755"/>
    </source>
</evidence>
<dbReference type="InterPro" id="IPR015424">
    <property type="entry name" value="PyrdxlP-dep_Trfase"/>
</dbReference>
<evidence type="ECO:0000256" key="2">
    <source>
        <dbReference type="ARBA" id="ARBA00022576"/>
    </source>
</evidence>